<evidence type="ECO:0000313" key="2">
    <source>
        <dbReference type="EMBL" id="TBT95638.1"/>
    </source>
</evidence>
<accession>A0A4Q9KM95</accession>
<dbReference type="EMBL" id="SDMR01000003">
    <property type="protein sequence ID" value="TBT95638.1"/>
    <property type="molecule type" value="Genomic_DNA"/>
</dbReference>
<gene>
    <name evidence="2" type="ORF">ET996_04120</name>
</gene>
<dbReference type="Proteomes" id="UP000291933">
    <property type="component" value="Unassembled WGS sequence"/>
</dbReference>
<reference evidence="2 3" key="1">
    <citation type="submission" date="2019-01" db="EMBL/GenBank/DDBJ databases">
        <title>Lactibacter flavus gen. nov., sp. nov., a novel bacterium of the family Propionibacteriaceae isolated from raw milk and dairy products.</title>
        <authorList>
            <person name="Huptas C."/>
            <person name="Wenning M."/>
            <person name="Breitenwieser F."/>
            <person name="Doll E."/>
            <person name="Von Neubeck M."/>
            <person name="Busse H.-J."/>
            <person name="Scherer S."/>
        </authorList>
    </citation>
    <scope>NUCLEOTIDE SEQUENCE [LARGE SCALE GENOMIC DNA]</scope>
    <source>
        <strain evidence="2 3">DSM 22130</strain>
    </source>
</reference>
<evidence type="ECO:0000313" key="3">
    <source>
        <dbReference type="Proteomes" id="UP000291933"/>
    </source>
</evidence>
<dbReference type="RefSeq" id="WP_131171290.1">
    <property type="nucleotide sequence ID" value="NZ_FXTL01000003.1"/>
</dbReference>
<organism evidence="2 3">
    <name type="scientific">Propioniciclava tarda</name>
    <dbReference type="NCBI Taxonomy" id="433330"/>
    <lineage>
        <taxon>Bacteria</taxon>
        <taxon>Bacillati</taxon>
        <taxon>Actinomycetota</taxon>
        <taxon>Actinomycetes</taxon>
        <taxon>Propionibacteriales</taxon>
        <taxon>Propionibacteriaceae</taxon>
        <taxon>Propioniciclava</taxon>
    </lineage>
</organism>
<name>A0A4Q9KM95_PROTD</name>
<protein>
    <submittedName>
        <fullName evidence="2">DUF2029 domain-containing protein</fullName>
    </submittedName>
</protein>
<proteinExistence type="predicted"/>
<feature type="transmembrane region" description="Helical" evidence="1">
    <location>
        <begin position="48"/>
        <end position="65"/>
    </location>
</feature>
<dbReference type="OrthoDB" id="9774600at2"/>
<keyword evidence="1" id="KW-0472">Membrane</keyword>
<evidence type="ECO:0000256" key="1">
    <source>
        <dbReference type="SAM" id="Phobius"/>
    </source>
</evidence>
<keyword evidence="1" id="KW-0812">Transmembrane</keyword>
<comment type="caution">
    <text evidence="2">The sequence shown here is derived from an EMBL/GenBank/DDBJ whole genome shotgun (WGS) entry which is preliminary data.</text>
</comment>
<dbReference type="AlphaFoldDB" id="A0A4Q9KM95"/>
<keyword evidence="1" id="KW-1133">Transmembrane helix</keyword>
<keyword evidence="3" id="KW-1185">Reference proteome</keyword>
<sequence length="111" mass="11852">MGLAVFPGDSVAYWTRYLVDGLRGGPPASFDNRSILAFWLRRGLDQPWPMILAGACGVLVAIVAFRHATQLFKAGHAARAAILVGCLGGPWTPVRLVVFSRRADGAGSGMR</sequence>